<dbReference type="OrthoDB" id="9783172at2"/>
<dbReference type="Pfam" id="PF01656">
    <property type="entry name" value="CbiA"/>
    <property type="match status" value="1"/>
</dbReference>
<reference evidence="4 5" key="1">
    <citation type="journal article" date="2003" name="Int. J. Syst. Evol. Microbiol.">
        <title>Towards a standardized format for the description of a novel species (of an established genus): Ochrobactrum gallinifaecis sp. nov.</title>
        <authorList>
            <person name="Kampfer P."/>
            <person name="Buczolits S."/>
            <person name="Albrecht A."/>
            <person name="Busse H.J."/>
            <person name="Stackebrandt E."/>
        </authorList>
    </citation>
    <scope>NUCLEOTIDE SEQUENCE [LARGE SCALE GENOMIC DNA]</scope>
    <source>
        <strain evidence="4 5">ISO 196</strain>
    </source>
</reference>
<dbReference type="GO" id="GO:0009898">
    <property type="term" value="C:cytoplasmic side of plasma membrane"/>
    <property type="evidence" value="ECO:0007669"/>
    <property type="project" value="TreeGrafter"/>
</dbReference>
<name>A0A502BNX8_9HYPH</name>
<dbReference type="GO" id="GO:0016887">
    <property type="term" value="F:ATP hydrolysis activity"/>
    <property type="evidence" value="ECO:0007669"/>
    <property type="project" value="TreeGrafter"/>
</dbReference>
<gene>
    <name evidence="4" type="ORF">FHY56_09315</name>
</gene>
<sequence>MSNLPNISIGFFTVSEELELVITELKNNGKSSKARIKIFEGGSEAAIRELKNSSFDLIVVEFTSGYNFILRDVEEIASLCQLGTKAIILGHDNDIQLYRSLIACGVSDYINAPFNSSDIFSSITRIFANKTQSDARVIGFIGAKGGVGSSTISHNIATYTAEILGKKTILLDFDLQFGTSSLSFNKPSQSYFDELINSSIQIDELFLSNMLVKVSDNLSIFPYLLKPDAVIKGIDNILNKIIEYSSKMASIVIIDMPNKLSNELLYVVDSLDDLVVVAEQDIINVRNTSIITKYMDDNNKCDSVHLIINKEGKNSSIELFANDFKQLSSLNALAVVPFEAKDFRKSEEAGKVIISAKPQSRAAKEILTASEALFNEKVTVKRAGRIRMLMNMVREG</sequence>
<dbReference type="Proteomes" id="UP000315388">
    <property type="component" value="Unassembled WGS sequence"/>
</dbReference>
<dbReference type="SUPFAM" id="SSF52540">
    <property type="entry name" value="P-loop containing nucleoside triphosphate hydrolases"/>
    <property type="match status" value="1"/>
</dbReference>
<dbReference type="RefSeq" id="WP_140904887.1">
    <property type="nucleotide sequence ID" value="NZ_JBHTMD010000013.1"/>
</dbReference>
<evidence type="ECO:0000259" key="3">
    <source>
        <dbReference type="Pfam" id="PF01656"/>
    </source>
</evidence>
<keyword evidence="2" id="KW-0067">ATP-binding</keyword>
<dbReference type="PANTHER" id="PTHR43384:SF6">
    <property type="entry name" value="SEPTUM SITE-DETERMINING PROTEIN MIND HOMOLOG, CHLOROPLASTIC"/>
    <property type="match status" value="1"/>
</dbReference>
<proteinExistence type="predicted"/>
<evidence type="ECO:0000256" key="1">
    <source>
        <dbReference type="ARBA" id="ARBA00022741"/>
    </source>
</evidence>
<keyword evidence="1" id="KW-0547">Nucleotide-binding</keyword>
<feature type="domain" description="CobQ/CobB/MinD/ParA nucleotide binding" evidence="3">
    <location>
        <begin position="140"/>
        <end position="347"/>
    </location>
</feature>
<organism evidence="4 5">
    <name type="scientific">Brucella gallinifaecis</name>
    <dbReference type="NCBI Taxonomy" id="215590"/>
    <lineage>
        <taxon>Bacteria</taxon>
        <taxon>Pseudomonadati</taxon>
        <taxon>Pseudomonadota</taxon>
        <taxon>Alphaproteobacteria</taxon>
        <taxon>Hyphomicrobiales</taxon>
        <taxon>Brucellaceae</taxon>
        <taxon>Brucella/Ochrobactrum group</taxon>
        <taxon>Brucella</taxon>
    </lineage>
</organism>
<dbReference type="EMBL" id="VEWJ01000005">
    <property type="protein sequence ID" value="TPF75449.1"/>
    <property type="molecule type" value="Genomic_DNA"/>
</dbReference>
<protein>
    <recommendedName>
        <fullName evidence="3">CobQ/CobB/MinD/ParA nucleotide binding domain-containing protein</fullName>
    </recommendedName>
</protein>
<evidence type="ECO:0000313" key="4">
    <source>
        <dbReference type="EMBL" id="TPF75449.1"/>
    </source>
</evidence>
<dbReference type="GO" id="GO:0051782">
    <property type="term" value="P:negative regulation of cell division"/>
    <property type="evidence" value="ECO:0007669"/>
    <property type="project" value="TreeGrafter"/>
</dbReference>
<evidence type="ECO:0000256" key="2">
    <source>
        <dbReference type="ARBA" id="ARBA00022840"/>
    </source>
</evidence>
<dbReference type="Gene3D" id="3.40.50.2300">
    <property type="match status" value="1"/>
</dbReference>
<dbReference type="AlphaFoldDB" id="A0A502BNX8"/>
<dbReference type="InterPro" id="IPR027417">
    <property type="entry name" value="P-loop_NTPase"/>
</dbReference>
<comment type="caution">
    <text evidence="4">The sequence shown here is derived from an EMBL/GenBank/DDBJ whole genome shotgun (WGS) entry which is preliminary data.</text>
</comment>
<dbReference type="InterPro" id="IPR011006">
    <property type="entry name" value="CheY-like_superfamily"/>
</dbReference>
<dbReference type="SUPFAM" id="SSF52172">
    <property type="entry name" value="CheY-like"/>
    <property type="match status" value="1"/>
</dbReference>
<dbReference type="PANTHER" id="PTHR43384">
    <property type="entry name" value="SEPTUM SITE-DETERMINING PROTEIN MIND HOMOLOG, CHLOROPLASTIC-RELATED"/>
    <property type="match status" value="1"/>
</dbReference>
<dbReference type="InterPro" id="IPR002586">
    <property type="entry name" value="CobQ/CobB/MinD/ParA_Nub-bd_dom"/>
</dbReference>
<accession>A0A502BNX8</accession>
<evidence type="ECO:0000313" key="5">
    <source>
        <dbReference type="Proteomes" id="UP000315388"/>
    </source>
</evidence>
<dbReference type="GO" id="GO:0005524">
    <property type="term" value="F:ATP binding"/>
    <property type="evidence" value="ECO:0007669"/>
    <property type="project" value="UniProtKB-KW"/>
</dbReference>
<keyword evidence="5" id="KW-1185">Reference proteome</keyword>
<dbReference type="GO" id="GO:0005829">
    <property type="term" value="C:cytosol"/>
    <property type="evidence" value="ECO:0007669"/>
    <property type="project" value="TreeGrafter"/>
</dbReference>
<dbReference type="Gene3D" id="3.40.50.300">
    <property type="entry name" value="P-loop containing nucleotide triphosphate hydrolases"/>
    <property type="match status" value="1"/>
</dbReference>
<dbReference type="InterPro" id="IPR050625">
    <property type="entry name" value="ParA/MinD_ATPase"/>
</dbReference>